<comment type="caution">
    <text evidence="1">The sequence shown here is derived from an EMBL/GenBank/DDBJ whole genome shotgun (WGS) entry which is preliminary data.</text>
</comment>
<proteinExistence type="predicted"/>
<dbReference type="AlphaFoldDB" id="A0A841JRN6"/>
<sequence length="766" mass="85068">MKILALRILPPMAIGRLGSSGQPLMAFDLTVDQNKPLDFRSIVPQQSFVVDSFTGELTSHLPGDIRFKDVNDANSKDGKIRPVAPFLEVFAVTDESGDALVPLTTELLEKGGYTVGDISWQAEVGNIKIFRRTRDVNDQIHARVQDITDHRVHNLSGKCNNFLKDKVLPLGTVQFIAPNSEFPQIRLRFTPAAGKVYVSSLDRIPGPIPAPGAKPTPVPRPSSIPIPDPIIENADEQLIYDKTKKWFNYMELADTQPEYTMPAQIFGGYNDDAGNRYSWGYLDDECDGFVAVSLKCKNGETLRARSHISAGPPAFAPDTLPIRVVSDELEQIILGPDVDDEVSIDEAEAIVLRALETIRLMNTTVMNGNAVNGQYNVASTMVRQNTNDFGRLYEPIMAGSIVDNLALRALHERIFAGLSTGAAPWFADVLRRPEEVGDLSSTGLRKMPALMRGADGRSLVLTRRMINMVIQAAQKALFKTASLEGPEKAQGENPGIRASNLTAQLHYKGAGNPYSVLPRSAISNCFPGLELDFRNLWRRAFQGIVLVENNNYIVETDEQFNHLLHCRLVAIEEQPTMVITTGPTFPGPDASVGPLITIANPNGVSFMEWSNNMASILQKQGQQVKCYFTKEPSFHEVLVEQDFNKDDYQEETLIVNYIFEKDTAVFSDEIIKPGEMTQGLCAPWQNDYRECACYYWAASRPDFVNVVPDEKGLSSGDSWMAKKRSGEYIPDNRTDSRLLSYDDLFKNWEGELNFVIKGKDATDSGQ</sequence>
<dbReference type="EMBL" id="JACHCA010000018">
    <property type="protein sequence ID" value="MBB6130945.1"/>
    <property type="molecule type" value="Genomic_DNA"/>
</dbReference>
<accession>A0A841JRN6</accession>
<protein>
    <submittedName>
        <fullName evidence="1">Uncharacterized protein</fullName>
    </submittedName>
</protein>
<gene>
    <name evidence="1" type="ORF">HDF22_005091</name>
</gene>
<evidence type="ECO:0000313" key="1">
    <source>
        <dbReference type="EMBL" id="MBB6130945.1"/>
    </source>
</evidence>
<dbReference type="Proteomes" id="UP000548326">
    <property type="component" value="Unassembled WGS sequence"/>
</dbReference>
<reference evidence="1 2" key="1">
    <citation type="submission" date="2020-08" db="EMBL/GenBank/DDBJ databases">
        <title>Genomic Encyclopedia of Type Strains, Phase IV (KMG-V): Genome sequencing to study the core and pangenomes of soil and plant-associated prokaryotes.</title>
        <authorList>
            <person name="Whitman W."/>
        </authorList>
    </citation>
    <scope>NUCLEOTIDE SEQUENCE [LARGE SCALE GENOMIC DNA]</scope>
    <source>
        <strain evidence="1 2">MP601</strain>
    </source>
</reference>
<evidence type="ECO:0000313" key="2">
    <source>
        <dbReference type="Proteomes" id="UP000548326"/>
    </source>
</evidence>
<dbReference type="RefSeq" id="WP_183589593.1">
    <property type="nucleotide sequence ID" value="NZ_JACHCA010000018.1"/>
</dbReference>
<organism evidence="1 2">
    <name type="scientific">Mucilaginibacter lappiensis</name>
    <dbReference type="NCBI Taxonomy" id="354630"/>
    <lineage>
        <taxon>Bacteria</taxon>
        <taxon>Pseudomonadati</taxon>
        <taxon>Bacteroidota</taxon>
        <taxon>Sphingobacteriia</taxon>
        <taxon>Sphingobacteriales</taxon>
        <taxon>Sphingobacteriaceae</taxon>
        <taxon>Mucilaginibacter</taxon>
    </lineage>
</organism>
<name>A0A841JRN6_9SPHI</name>